<comment type="caution">
    <text evidence="4">The sequence shown here is derived from an EMBL/GenBank/DDBJ whole genome shotgun (WGS) entry which is preliminary data.</text>
</comment>
<dbReference type="InterPro" id="IPR045194">
    <property type="entry name" value="MGRN1/RNF157-like"/>
</dbReference>
<organism evidence="4 5">
    <name type="scientific">Paramecium octaurelia</name>
    <dbReference type="NCBI Taxonomy" id="43137"/>
    <lineage>
        <taxon>Eukaryota</taxon>
        <taxon>Sar</taxon>
        <taxon>Alveolata</taxon>
        <taxon>Ciliophora</taxon>
        <taxon>Intramacronucleata</taxon>
        <taxon>Oligohymenophorea</taxon>
        <taxon>Peniculida</taxon>
        <taxon>Parameciidae</taxon>
        <taxon>Paramecium</taxon>
    </lineage>
</organism>
<reference evidence="4" key="1">
    <citation type="submission" date="2021-01" db="EMBL/GenBank/DDBJ databases">
        <authorList>
            <consortium name="Genoscope - CEA"/>
            <person name="William W."/>
        </authorList>
    </citation>
    <scope>NUCLEOTIDE SEQUENCE</scope>
</reference>
<name>A0A8S1S465_PAROT</name>
<keyword evidence="1" id="KW-0863">Zinc-finger</keyword>
<evidence type="ECO:0000313" key="5">
    <source>
        <dbReference type="Proteomes" id="UP000683925"/>
    </source>
</evidence>
<dbReference type="GO" id="GO:0008270">
    <property type="term" value="F:zinc ion binding"/>
    <property type="evidence" value="ECO:0007669"/>
    <property type="project" value="UniProtKB-KW"/>
</dbReference>
<dbReference type="Pfam" id="PF13920">
    <property type="entry name" value="zf-C3HC4_3"/>
    <property type="match status" value="1"/>
</dbReference>
<dbReference type="SMART" id="SM00184">
    <property type="entry name" value="RING"/>
    <property type="match status" value="1"/>
</dbReference>
<keyword evidence="1" id="KW-0862">Zinc</keyword>
<dbReference type="GO" id="GO:0016567">
    <property type="term" value="P:protein ubiquitination"/>
    <property type="evidence" value="ECO:0007669"/>
    <property type="project" value="TreeGrafter"/>
</dbReference>
<feature type="region of interest" description="Disordered" evidence="2">
    <location>
        <begin position="1"/>
        <end position="28"/>
    </location>
</feature>
<dbReference type="InterPro" id="IPR001841">
    <property type="entry name" value="Znf_RING"/>
</dbReference>
<dbReference type="Proteomes" id="UP000683925">
    <property type="component" value="Unassembled WGS sequence"/>
</dbReference>
<protein>
    <recommendedName>
        <fullName evidence="3">RING-type domain-containing protein</fullName>
    </recommendedName>
</protein>
<evidence type="ECO:0000259" key="3">
    <source>
        <dbReference type="PROSITE" id="PS50089"/>
    </source>
</evidence>
<dbReference type="OrthoDB" id="311952at2759"/>
<evidence type="ECO:0000256" key="1">
    <source>
        <dbReference type="PROSITE-ProRule" id="PRU00175"/>
    </source>
</evidence>
<feature type="domain" description="RING-type" evidence="3">
    <location>
        <begin position="246"/>
        <end position="302"/>
    </location>
</feature>
<dbReference type="PANTHER" id="PTHR22996">
    <property type="entry name" value="MAHOGUNIN"/>
    <property type="match status" value="1"/>
</dbReference>
<dbReference type="AlphaFoldDB" id="A0A8S1S465"/>
<dbReference type="GO" id="GO:0005737">
    <property type="term" value="C:cytoplasm"/>
    <property type="evidence" value="ECO:0007669"/>
    <property type="project" value="TreeGrafter"/>
</dbReference>
<keyword evidence="1" id="KW-0479">Metal-binding</keyword>
<dbReference type="PROSITE" id="PS50089">
    <property type="entry name" value="ZF_RING_2"/>
    <property type="match status" value="1"/>
</dbReference>
<accession>A0A8S1S465</accession>
<dbReference type="PANTHER" id="PTHR22996:SF0">
    <property type="entry name" value="RE60872P-RELATED"/>
    <property type="match status" value="1"/>
</dbReference>
<evidence type="ECO:0000256" key="2">
    <source>
        <dbReference type="SAM" id="MobiDB-lite"/>
    </source>
</evidence>
<sequence length="315" mass="37149">MGSQPQKSRNQIENRYQQPRMQTSQIPQHIQMQYPQPSQQMNMPMLYSQTFQYNHSSTFIYNQSMVQQQPPQSQRSQNVNTQPRVIKNEFCIEKLKLVGNDNLKVEFTLFALSPCKIQLYVQCLEICHPVNKMFQEIRDKLLYDEFLINEPQTMNVLKTSKITIPKSSLQQKKSINGQAYQKLLLMIQNKTMIMAYYYDYENDQLKLVKQKFQNSDYGAFEVEEIYGINDSNLIRSMKHDQDNGECIICLSEKINTIIMPCRHMCLCGNCAKQIMDKKEQLRHEPAERQQHAPDYNLCPQCRMEIDSFIKLQKIS</sequence>
<keyword evidence="5" id="KW-1185">Reference proteome</keyword>
<dbReference type="OMA" id="NCAKQIM"/>
<gene>
    <name evidence="4" type="ORF">POCTA_138.1.T0050384</name>
</gene>
<dbReference type="GO" id="GO:0061630">
    <property type="term" value="F:ubiquitin protein ligase activity"/>
    <property type="evidence" value="ECO:0007669"/>
    <property type="project" value="UniProtKB-EC"/>
</dbReference>
<proteinExistence type="predicted"/>
<evidence type="ECO:0000313" key="4">
    <source>
        <dbReference type="EMBL" id="CAD8134345.1"/>
    </source>
</evidence>
<dbReference type="EMBL" id="CAJJDP010000004">
    <property type="protein sequence ID" value="CAD8134345.1"/>
    <property type="molecule type" value="Genomic_DNA"/>
</dbReference>